<dbReference type="GO" id="GO:0006412">
    <property type="term" value="P:translation"/>
    <property type="evidence" value="ECO:0007669"/>
    <property type="project" value="InterPro"/>
</dbReference>
<evidence type="ECO:0000256" key="4">
    <source>
        <dbReference type="SAM" id="MobiDB-lite"/>
    </source>
</evidence>
<sequence length="683" mass="78297">MLNWDIEHKSLSHSRELWHIMFGHRMEKDHQMPIMVCVVPRKSESATAGQEQGNTESLDEPTNASSELDIQTTQPPTVKRGRGRPKKSAPDSTTSEKQVEVTPISDNATEPVINEHSGDTESVESPVIQDDDAVNNQSDDIPIDPLEIGSDVTDGGEEFHDTADTDLPGAVPEEAEDDYDGVTFVKMLEQQLKSRRRRLPQSFYGDDTYSSVDNEKLPEGCKSLMDFFNIPKNFDFKALVDVSTQSSLSGRLEDTDLSRSVSDPRYTGKFDDSFFEHVFKPKPHNRRYSTSEGEPESCDLDQVYDRIKGKGPSELMPPEKQSPLDRIGENYLMFDDYGYLRHYISVLNRYNYRALSSHHRRDTTLNYYLNNEYIQRMRTQFPPRRDHTDRVRAHFMAILPEIMDNLVNLIRNDPNKDRTPSPPLHDMTLAPGFSLPDYMTAGYETDDDRESGFNESDYLRFSSLKGLHEPERYLSYPYADLEPLYQRQLLSLYLEILKSGDLGPPETYKKFKSHAASIRNELYQDQTKLPQEVYKGGQGLGKEPLPPLDEPVKFTKVYERGSRKTSVAVVYLEPGNGHIIINDRDGYQYVRYCTHRLREILEPLDSIYAYKRFNIVARVNGGGISGQSGAIRHALCRYISRVLAPKLDSYLSMRGLGKADTRQVERKKTNLRKARKKEHYSKR</sequence>
<dbReference type="OMA" id="YHNKNDE"/>
<dbReference type="GO" id="GO:0003723">
    <property type="term" value="F:RNA binding"/>
    <property type="evidence" value="ECO:0007669"/>
    <property type="project" value="TreeGrafter"/>
</dbReference>
<protein>
    <submittedName>
        <fullName evidence="5">Ribosomal protein S9, putative</fullName>
    </submittedName>
</protein>
<feature type="region of interest" description="Disordered" evidence="4">
    <location>
        <begin position="43"/>
        <end position="143"/>
    </location>
</feature>
<dbReference type="EMBL" id="AAXT01000001">
    <property type="protein sequence ID" value="EDO08176.1"/>
    <property type="molecule type" value="Genomic_DNA"/>
</dbReference>
<organism evidence="5 6">
    <name type="scientific">Babesia bovis</name>
    <dbReference type="NCBI Taxonomy" id="5865"/>
    <lineage>
        <taxon>Eukaryota</taxon>
        <taxon>Sar</taxon>
        <taxon>Alveolata</taxon>
        <taxon>Apicomplexa</taxon>
        <taxon>Aconoidasida</taxon>
        <taxon>Piroplasmida</taxon>
        <taxon>Babesiidae</taxon>
        <taxon>Babesia</taxon>
    </lineage>
</organism>
<dbReference type="VEuPathDB" id="PiroplasmaDB:BBOV_III006150"/>
<name>A7ANP2_BABBO</name>
<feature type="compositionally biased region" description="Polar residues" evidence="4">
    <location>
        <begin position="45"/>
        <end position="76"/>
    </location>
</feature>
<keyword evidence="3" id="KW-0687">Ribonucleoprotein</keyword>
<dbReference type="InterPro" id="IPR020568">
    <property type="entry name" value="Ribosomal_Su5_D2-typ_SF"/>
</dbReference>
<dbReference type="STRING" id="5865.A7ANP2"/>
<evidence type="ECO:0000256" key="3">
    <source>
        <dbReference type="ARBA" id="ARBA00023274"/>
    </source>
</evidence>
<dbReference type="AlphaFoldDB" id="A7ANP2"/>
<dbReference type="InterPro" id="IPR000754">
    <property type="entry name" value="Ribosomal_uS9"/>
</dbReference>
<dbReference type="InParanoid" id="A7ANP2"/>
<feature type="compositionally biased region" description="Basic residues" evidence="4">
    <location>
        <begin position="669"/>
        <end position="683"/>
    </location>
</feature>
<dbReference type="GO" id="GO:0003735">
    <property type="term" value="F:structural constituent of ribosome"/>
    <property type="evidence" value="ECO:0007669"/>
    <property type="project" value="InterPro"/>
</dbReference>
<dbReference type="eggNOG" id="KOG1697">
    <property type="taxonomic scope" value="Eukaryota"/>
</dbReference>
<dbReference type="PANTHER" id="PTHR21569">
    <property type="entry name" value="RIBOSOMAL PROTEIN S9"/>
    <property type="match status" value="1"/>
</dbReference>
<evidence type="ECO:0000313" key="6">
    <source>
        <dbReference type="Proteomes" id="UP000002173"/>
    </source>
</evidence>
<dbReference type="Proteomes" id="UP000002173">
    <property type="component" value="Chromosome 3"/>
</dbReference>
<keyword evidence="2 5" id="KW-0689">Ribosomal protein</keyword>
<reference evidence="5 6" key="1">
    <citation type="journal article" date="2007" name="PLoS Pathog.">
        <title>Genome sequence of Babesia bovis and comparative analysis of apicomplexan hemoprotozoa.</title>
        <authorList>
            <person name="Brayton K.A."/>
            <person name="Lau A.O.T."/>
            <person name="Herndon D.R."/>
            <person name="Hannick L."/>
            <person name="Kappmeyer L.S."/>
            <person name="Berens S.J."/>
            <person name="Bidwell S.L."/>
            <person name="Brown W.C."/>
            <person name="Crabtree J."/>
            <person name="Fadrosh D."/>
            <person name="Feldblum T."/>
            <person name="Forberger H.A."/>
            <person name="Haas B.J."/>
            <person name="Howell J.M."/>
            <person name="Khouri H."/>
            <person name="Koo H."/>
            <person name="Mann D.J."/>
            <person name="Norimine J."/>
            <person name="Paulsen I.T."/>
            <person name="Radune D."/>
            <person name="Ren Q."/>
            <person name="Smith R.K. Jr."/>
            <person name="Suarez C.E."/>
            <person name="White O."/>
            <person name="Wortman J.R."/>
            <person name="Knowles D.P. Jr."/>
            <person name="McElwain T.F."/>
            <person name="Nene V.M."/>
        </authorList>
    </citation>
    <scope>NUCLEOTIDE SEQUENCE [LARGE SCALE GENOMIC DNA]</scope>
    <source>
        <strain evidence="5">T2Bo</strain>
    </source>
</reference>
<dbReference type="PANTHER" id="PTHR21569:SF1">
    <property type="entry name" value="SMALL RIBOSOMAL SUBUNIT PROTEIN US9M"/>
    <property type="match status" value="1"/>
</dbReference>
<accession>A7ANP2</accession>
<dbReference type="SUPFAM" id="SSF54211">
    <property type="entry name" value="Ribosomal protein S5 domain 2-like"/>
    <property type="match status" value="1"/>
</dbReference>
<dbReference type="Gene3D" id="3.30.230.10">
    <property type="match status" value="1"/>
</dbReference>
<evidence type="ECO:0000313" key="5">
    <source>
        <dbReference type="EMBL" id="EDO08176.1"/>
    </source>
</evidence>
<comment type="caution">
    <text evidence="5">The sequence shown here is derived from an EMBL/GenBank/DDBJ whole genome shotgun (WGS) entry which is preliminary data.</text>
</comment>
<evidence type="ECO:0000256" key="2">
    <source>
        <dbReference type="ARBA" id="ARBA00022980"/>
    </source>
</evidence>
<proteinExistence type="inferred from homology"/>
<dbReference type="Pfam" id="PF00380">
    <property type="entry name" value="Ribosomal_S9"/>
    <property type="match status" value="1"/>
</dbReference>
<feature type="region of interest" description="Disordered" evidence="4">
    <location>
        <begin position="661"/>
        <end position="683"/>
    </location>
</feature>
<dbReference type="InterPro" id="IPR014721">
    <property type="entry name" value="Ribsml_uS5_D2-typ_fold_subgr"/>
</dbReference>
<gene>
    <name evidence="5" type="ORF">BBOV_III006150</name>
</gene>
<dbReference type="GO" id="GO:0015935">
    <property type="term" value="C:small ribosomal subunit"/>
    <property type="evidence" value="ECO:0007669"/>
    <property type="project" value="TreeGrafter"/>
</dbReference>
<comment type="similarity">
    <text evidence="1">Belongs to the universal ribosomal protein uS9 family.</text>
</comment>
<evidence type="ECO:0000256" key="1">
    <source>
        <dbReference type="ARBA" id="ARBA00005251"/>
    </source>
</evidence>
<keyword evidence="6" id="KW-1185">Reference proteome</keyword>